<comment type="caution">
    <text evidence="2">The sequence shown here is derived from an EMBL/GenBank/DDBJ whole genome shotgun (WGS) entry which is preliminary data.</text>
</comment>
<evidence type="ECO:0000313" key="3">
    <source>
        <dbReference type="Proteomes" id="UP000605670"/>
    </source>
</evidence>
<name>A0A917BHA1_9MICO</name>
<sequence>MLSEWVRNLRKILLTRHTWRHVWLSALIVGVFVAAGWIRPPELLFETALVLHLLGLVLSLGAVLVIDWTGLAWIAGLRQVREVLRTAEAATPLVWMGLVLLLASGLFLEPDLSTPLPWVKMGAILVLANNGLVVGQVEQRLLQLPREVRREDVPASLRWRVNGSIVASHLGWWLAVAVGVVTMVQRR</sequence>
<organism evidence="2 3">
    <name type="scientific">Ornithinimicrobium tianjinense</name>
    <dbReference type="NCBI Taxonomy" id="1195761"/>
    <lineage>
        <taxon>Bacteria</taxon>
        <taxon>Bacillati</taxon>
        <taxon>Actinomycetota</taxon>
        <taxon>Actinomycetes</taxon>
        <taxon>Micrococcales</taxon>
        <taxon>Ornithinimicrobiaceae</taxon>
        <taxon>Ornithinimicrobium</taxon>
    </lineage>
</organism>
<feature type="transmembrane region" description="Helical" evidence="1">
    <location>
        <begin position="89"/>
        <end position="108"/>
    </location>
</feature>
<keyword evidence="3" id="KW-1185">Reference proteome</keyword>
<dbReference type="EMBL" id="BMEM01000001">
    <property type="protein sequence ID" value="GGF44414.1"/>
    <property type="molecule type" value="Genomic_DNA"/>
</dbReference>
<dbReference type="RefSeq" id="WP_188428466.1">
    <property type="nucleotide sequence ID" value="NZ_BAABKH010000005.1"/>
</dbReference>
<evidence type="ECO:0000256" key="1">
    <source>
        <dbReference type="SAM" id="Phobius"/>
    </source>
</evidence>
<feature type="transmembrane region" description="Helical" evidence="1">
    <location>
        <begin position="50"/>
        <end position="77"/>
    </location>
</feature>
<protein>
    <submittedName>
        <fullName evidence="2">Uncharacterized protein</fullName>
    </submittedName>
</protein>
<accession>A0A917BHA1</accession>
<feature type="transmembrane region" description="Helical" evidence="1">
    <location>
        <begin position="165"/>
        <end position="184"/>
    </location>
</feature>
<reference evidence="2" key="2">
    <citation type="submission" date="2020-09" db="EMBL/GenBank/DDBJ databases">
        <authorList>
            <person name="Sun Q."/>
            <person name="Zhou Y."/>
        </authorList>
    </citation>
    <scope>NUCLEOTIDE SEQUENCE</scope>
    <source>
        <strain evidence="2">CGMCC 1.12160</strain>
    </source>
</reference>
<dbReference type="Proteomes" id="UP000605670">
    <property type="component" value="Unassembled WGS sequence"/>
</dbReference>
<reference evidence="2" key="1">
    <citation type="journal article" date="2014" name="Int. J. Syst. Evol. Microbiol.">
        <title>Complete genome sequence of Corynebacterium casei LMG S-19264T (=DSM 44701T), isolated from a smear-ripened cheese.</title>
        <authorList>
            <consortium name="US DOE Joint Genome Institute (JGI-PGF)"/>
            <person name="Walter F."/>
            <person name="Albersmeier A."/>
            <person name="Kalinowski J."/>
            <person name="Ruckert C."/>
        </authorList>
    </citation>
    <scope>NUCLEOTIDE SEQUENCE</scope>
    <source>
        <strain evidence="2">CGMCC 1.12160</strain>
    </source>
</reference>
<proteinExistence type="predicted"/>
<keyword evidence="1" id="KW-0472">Membrane</keyword>
<evidence type="ECO:0000313" key="2">
    <source>
        <dbReference type="EMBL" id="GGF44414.1"/>
    </source>
</evidence>
<gene>
    <name evidence="2" type="ORF">GCM10011366_10170</name>
</gene>
<keyword evidence="1" id="KW-0812">Transmembrane</keyword>
<keyword evidence="1" id="KW-1133">Transmembrane helix</keyword>
<dbReference type="AlphaFoldDB" id="A0A917BHA1"/>
<feature type="transmembrane region" description="Helical" evidence="1">
    <location>
        <begin position="21"/>
        <end position="38"/>
    </location>
</feature>